<dbReference type="STRING" id="411467.BACCAP_02889"/>
<name>A6NXE3_9FIRM</name>
<comment type="caution">
    <text evidence="1">The sequence shown here is derived from an EMBL/GenBank/DDBJ whole genome shotgun (WGS) entry which is preliminary data.</text>
</comment>
<dbReference type="Proteomes" id="UP000003639">
    <property type="component" value="Unassembled WGS sequence"/>
</dbReference>
<gene>
    <name evidence="1" type="ORF">BACCAP_02889</name>
</gene>
<keyword evidence="2" id="KW-1185">Reference proteome</keyword>
<protein>
    <submittedName>
        <fullName evidence="1">Uncharacterized protein</fullName>
    </submittedName>
</protein>
<reference evidence="1 2" key="2">
    <citation type="submission" date="2007-06" db="EMBL/GenBank/DDBJ databases">
        <title>Draft genome sequence of Pseudoflavonifractor capillosus ATCC 29799.</title>
        <authorList>
            <person name="Sudarsanam P."/>
            <person name="Ley R."/>
            <person name="Guruge J."/>
            <person name="Turnbaugh P.J."/>
            <person name="Mahowald M."/>
            <person name="Liep D."/>
            <person name="Gordon J."/>
        </authorList>
    </citation>
    <scope>NUCLEOTIDE SEQUENCE [LARGE SCALE GENOMIC DNA]</scope>
    <source>
        <strain evidence="1 2">ATCC 29799</strain>
    </source>
</reference>
<reference evidence="1 2" key="1">
    <citation type="submission" date="2007-04" db="EMBL/GenBank/DDBJ databases">
        <authorList>
            <person name="Fulton L."/>
            <person name="Clifton S."/>
            <person name="Fulton B."/>
            <person name="Xu J."/>
            <person name="Minx P."/>
            <person name="Pepin K.H."/>
            <person name="Johnson M."/>
            <person name="Thiruvilangam P."/>
            <person name="Bhonagiri V."/>
            <person name="Nash W.E."/>
            <person name="Mardis E.R."/>
            <person name="Wilson R.K."/>
        </authorList>
    </citation>
    <scope>NUCLEOTIDE SEQUENCE [LARGE SCALE GENOMIC DNA]</scope>
    <source>
        <strain evidence="1 2">ATCC 29799</strain>
    </source>
</reference>
<organism evidence="1 2">
    <name type="scientific">Pseudoflavonifractor capillosus ATCC 29799</name>
    <dbReference type="NCBI Taxonomy" id="411467"/>
    <lineage>
        <taxon>Bacteria</taxon>
        <taxon>Bacillati</taxon>
        <taxon>Bacillota</taxon>
        <taxon>Clostridia</taxon>
        <taxon>Eubacteriales</taxon>
        <taxon>Oscillospiraceae</taxon>
        <taxon>Pseudoflavonifractor</taxon>
    </lineage>
</organism>
<dbReference type="AlphaFoldDB" id="A6NXE3"/>
<proteinExistence type="predicted"/>
<accession>A6NXE3</accession>
<evidence type="ECO:0000313" key="2">
    <source>
        <dbReference type="Proteomes" id="UP000003639"/>
    </source>
</evidence>
<evidence type="ECO:0000313" key="1">
    <source>
        <dbReference type="EMBL" id="EDM98963.1"/>
    </source>
</evidence>
<dbReference type="EMBL" id="AAXG02000028">
    <property type="protein sequence ID" value="EDM98963.1"/>
    <property type="molecule type" value="Genomic_DNA"/>
</dbReference>
<sequence>MLPPIRITGIARISGKVSELGNFDLLTAGWGYIEN</sequence>